<name>A0A6A6H6F6_VIRVR</name>
<dbReference type="Pfam" id="PF06985">
    <property type="entry name" value="HET"/>
    <property type="match status" value="1"/>
</dbReference>
<dbReference type="AlphaFoldDB" id="A0A6A6H6F6"/>
<evidence type="ECO:0000259" key="1">
    <source>
        <dbReference type="Pfam" id="PF06985"/>
    </source>
</evidence>
<proteinExistence type="predicted"/>
<dbReference type="Pfam" id="PF26639">
    <property type="entry name" value="Het-6_barrel"/>
    <property type="match status" value="1"/>
</dbReference>
<protein>
    <submittedName>
        <fullName evidence="2">HET-domain-containing protein</fullName>
    </submittedName>
</protein>
<sequence length="773" mass="87255">MDNISHPGRRLLYDSLGDDEFRLLSIDTSLGPQPSDSELISCSLATFKRSEYTGALDGERQETARLWPGFERINYDYSSLFRPKRRLKNYTRLRNYAQTLSHRQIIRPPQLNDHGFRYELKNRYIALSYVWGPPKPAKAVMVNSCEVEVRENLYTALLELRRSDWVRQGIKIWIDTLCINQEDLDEATRQVRSMRDIYMNAWQVVAWLGPPLPSTEVAYAAVLWLARHMETGDRFKDFVQLYKGFLTNFNMWSIRTDPYLLWRPEVFSALRSFFANTYWQRLWILQELGMARIDALILCGRHCASLQDIFTAAKLISICEREVGSHISTVSGLFGQRQDMVASKDRQFGDDVSTPARQWGRILQIMKMREQKYFATAREHQAAALPAFELARSANTTDERDKVFGILGIFCISQIASITPDYGLGLSETFIAFTRDLIRNNDLTILRLVHHAVGDVTLKWKRFAPPREFIPGKMPLGPNWSVPQFPRGRREVTPPCSHQLPSWVICWVCSPAPLVLLPSQYHADHGLDNLQSSRTGQGATILRVVGVLTDHIATLSAFNDSEADPAYPWNCDDARNLPNSYGDLSGLQEALWRTIVGNSTSSGEQPAPASWAALLGSHLWNPRGFNSPRSLGLGFGLGAFMARNKYLVLGGYRLSELIPISATYLLIHGGLIHGGRGPSNQSTSEARFWASNVLAWRRLVGTQNGRVGLAVAAVKEGDAIFVLKGCGMPMVLRPTISGRWTLVGECYVHGIMNGEVLEDLERGRARTMNIEIE</sequence>
<dbReference type="OrthoDB" id="5303367at2759"/>
<dbReference type="InterPro" id="IPR052895">
    <property type="entry name" value="HetReg/Transcr_Mod"/>
</dbReference>
<organism evidence="2 3">
    <name type="scientific">Viridothelium virens</name>
    <name type="common">Speckled blister lichen</name>
    <name type="synonym">Trypethelium virens</name>
    <dbReference type="NCBI Taxonomy" id="1048519"/>
    <lineage>
        <taxon>Eukaryota</taxon>
        <taxon>Fungi</taxon>
        <taxon>Dikarya</taxon>
        <taxon>Ascomycota</taxon>
        <taxon>Pezizomycotina</taxon>
        <taxon>Dothideomycetes</taxon>
        <taxon>Dothideomycetes incertae sedis</taxon>
        <taxon>Trypetheliales</taxon>
        <taxon>Trypetheliaceae</taxon>
        <taxon>Viridothelium</taxon>
    </lineage>
</organism>
<reference evidence="2" key="1">
    <citation type="journal article" date="2020" name="Stud. Mycol.">
        <title>101 Dothideomycetes genomes: a test case for predicting lifestyles and emergence of pathogens.</title>
        <authorList>
            <person name="Haridas S."/>
            <person name="Albert R."/>
            <person name="Binder M."/>
            <person name="Bloem J."/>
            <person name="Labutti K."/>
            <person name="Salamov A."/>
            <person name="Andreopoulos B."/>
            <person name="Baker S."/>
            <person name="Barry K."/>
            <person name="Bills G."/>
            <person name="Bluhm B."/>
            <person name="Cannon C."/>
            <person name="Castanera R."/>
            <person name="Culley D."/>
            <person name="Daum C."/>
            <person name="Ezra D."/>
            <person name="Gonzalez J."/>
            <person name="Henrissat B."/>
            <person name="Kuo A."/>
            <person name="Liang C."/>
            <person name="Lipzen A."/>
            <person name="Lutzoni F."/>
            <person name="Magnuson J."/>
            <person name="Mondo S."/>
            <person name="Nolan M."/>
            <person name="Ohm R."/>
            <person name="Pangilinan J."/>
            <person name="Park H.-J."/>
            <person name="Ramirez L."/>
            <person name="Alfaro M."/>
            <person name="Sun H."/>
            <person name="Tritt A."/>
            <person name="Yoshinaga Y."/>
            <person name="Zwiers L.-H."/>
            <person name="Turgeon B."/>
            <person name="Goodwin S."/>
            <person name="Spatafora J."/>
            <person name="Crous P."/>
            <person name="Grigoriev I."/>
        </authorList>
    </citation>
    <scope>NUCLEOTIDE SEQUENCE</scope>
    <source>
        <strain evidence="2">Tuck. ex Michener</strain>
    </source>
</reference>
<dbReference type="PANTHER" id="PTHR24148:SF77">
    <property type="entry name" value="HETEROKARYON INCOMPATIBILITY DOMAIN-CONTAINING PROTEIN"/>
    <property type="match status" value="1"/>
</dbReference>
<keyword evidence="3" id="KW-1185">Reference proteome</keyword>
<dbReference type="InterPro" id="IPR010730">
    <property type="entry name" value="HET"/>
</dbReference>
<dbReference type="Proteomes" id="UP000800092">
    <property type="component" value="Unassembled WGS sequence"/>
</dbReference>
<gene>
    <name evidence="2" type="ORF">EV356DRAFT_448441</name>
</gene>
<accession>A0A6A6H6F6</accession>
<dbReference type="PANTHER" id="PTHR24148">
    <property type="entry name" value="ANKYRIN REPEAT DOMAIN-CONTAINING PROTEIN 39 HOMOLOG-RELATED"/>
    <property type="match status" value="1"/>
</dbReference>
<evidence type="ECO:0000313" key="3">
    <source>
        <dbReference type="Proteomes" id="UP000800092"/>
    </source>
</evidence>
<dbReference type="EMBL" id="ML991807">
    <property type="protein sequence ID" value="KAF2233408.1"/>
    <property type="molecule type" value="Genomic_DNA"/>
</dbReference>
<evidence type="ECO:0000313" key="2">
    <source>
        <dbReference type="EMBL" id="KAF2233408.1"/>
    </source>
</evidence>
<feature type="domain" description="Heterokaryon incompatibility" evidence="1">
    <location>
        <begin position="124"/>
        <end position="287"/>
    </location>
</feature>